<keyword evidence="4" id="KW-1185">Reference proteome</keyword>
<dbReference type="OrthoDB" id="1934233at2"/>
<reference evidence="3 4" key="1">
    <citation type="submission" date="2016-08" db="EMBL/GenBank/DDBJ databases">
        <title>Complete Genome Sequence Of The Indigo Reducing Clostridium isatidis DSM15098.</title>
        <authorList>
            <person name="Little G.T."/>
            <person name="Minton N.P."/>
        </authorList>
    </citation>
    <scope>NUCLEOTIDE SEQUENCE [LARGE SCALE GENOMIC DNA]</scope>
    <source>
        <strain evidence="3 4">DSM 15098</strain>
    </source>
</reference>
<protein>
    <submittedName>
        <fullName evidence="3">Uncharacterized protein</fullName>
    </submittedName>
</protein>
<sequence length="327" mass="38920">MHISSNNSNKIDRHLVISIFLIFLFIFFLFIYFYNNNLNKNPLIVITKKLNTINEKVIKNFSNHTEDINLLNDSLVESVELLKNISEEIDVDKNNFFSQNKELQLLLNNSIAANIYLYDDLNYLLVNSKKVNSNYDLNKFLTLKENCINYYSILKKEYKLNLNFINKLNDYTDEYYNFLNKLIKNNRDTAFKEKQINKFLIKLENLNKEMDYLNEDLMPSINKIREEKDDLSIILDDLYKKEEKLVSIKNDLYSISIPEGYDELYVILNEYFNLYAAYLSSMKSAVIYEKSCSNFEDYSKEISKKYKNASLKREDTLEVYSKYLKLL</sequence>
<dbReference type="Proteomes" id="UP000264883">
    <property type="component" value="Chromosome"/>
</dbReference>
<evidence type="ECO:0000313" key="3">
    <source>
        <dbReference type="EMBL" id="ASW42202.1"/>
    </source>
</evidence>
<keyword evidence="2" id="KW-0472">Membrane</keyword>
<organism evidence="3 4">
    <name type="scientific">Clostridium isatidis</name>
    <dbReference type="NCBI Taxonomy" id="182773"/>
    <lineage>
        <taxon>Bacteria</taxon>
        <taxon>Bacillati</taxon>
        <taxon>Bacillota</taxon>
        <taxon>Clostridia</taxon>
        <taxon>Eubacteriales</taxon>
        <taxon>Clostridiaceae</taxon>
        <taxon>Clostridium</taxon>
    </lineage>
</organism>
<name>A0A343J9J4_9CLOT</name>
<evidence type="ECO:0000256" key="1">
    <source>
        <dbReference type="SAM" id="Coils"/>
    </source>
</evidence>
<evidence type="ECO:0000313" key="4">
    <source>
        <dbReference type="Proteomes" id="UP000264883"/>
    </source>
</evidence>
<dbReference type="AlphaFoldDB" id="A0A343J9J4"/>
<gene>
    <name evidence="3" type="ORF">BEN51_01455</name>
</gene>
<dbReference type="RefSeq" id="WP_119864332.1">
    <property type="nucleotide sequence ID" value="NZ_CP016786.1"/>
</dbReference>
<evidence type="ECO:0000256" key="2">
    <source>
        <dbReference type="SAM" id="Phobius"/>
    </source>
</evidence>
<feature type="coiled-coil region" evidence="1">
    <location>
        <begin position="196"/>
        <end position="241"/>
    </location>
</feature>
<feature type="transmembrane region" description="Helical" evidence="2">
    <location>
        <begin position="15"/>
        <end position="34"/>
    </location>
</feature>
<proteinExistence type="predicted"/>
<dbReference type="KEGG" id="cia:BEN51_01455"/>
<dbReference type="EMBL" id="CP016786">
    <property type="protein sequence ID" value="ASW42202.1"/>
    <property type="molecule type" value="Genomic_DNA"/>
</dbReference>
<keyword evidence="2" id="KW-1133">Transmembrane helix</keyword>
<accession>A0A343J9J4</accession>
<keyword evidence="1" id="KW-0175">Coiled coil</keyword>
<keyword evidence="2" id="KW-0812">Transmembrane</keyword>